<evidence type="ECO:0000313" key="10">
    <source>
        <dbReference type="Proteomes" id="UP000256329"/>
    </source>
</evidence>
<evidence type="ECO:0000256" key="8">
    <source>
        <dbReference type="PIRSR" id="PIRSR602481-2"/>
    </source>
</evidence>
<dbReference type="PANTHER" id="PTHR33202">
    <property type="entry name" value="ZINC UPTAKE REGULATION PROTEIN"/>
    <property type="match status" value="1"/>
</dbReference>
<keyword evidence="8" id="KW-0408">Iron</keyword>
<evidence type="ECO:0000256" key="2">
    <source>
        <dbReference type="ARBA" id="ARBA00022491"/>
    </source>
</evidence>
<dbReference type="GO" id="GO:0045892">
    <property type="term" value="P:negative regulation of DNA-templated transcription"/>
    <property type="evidence" value="ECO:0007669"/>
    <property type="project" value="TreeGrafter"/>
</dbReference>
<keyword evidence="3 7" id="KW-0862">Zinc</keyword>
<dbReference type="EMBL" id="QSLN01000008">
    <property type="protein sequence ID" value="RDV82940.1"/>
    <property type="molecule type" value="Genomic_DNA"/>
</dbReference>
<keyword evidence="5" id="KW-0238">DNA-binding</keyword>
<dbReference type="GO" id="GO:0008270">
    <property type="term" value="F:zinc ion binding"/>
    <property type="evidence" value="ECO:0007669"/>
    <property type="project" value="TreeGrafter"/>
</dbReference>
<dbReference type="RefSeq" id="WP_115792780.1">
    <property type="nucleotide sequence ID" value="NZ_QSLN01000008.1"/>
</dbReference>
<dbReference type="OrthoDB" id="8659436at2"/>
<accession>A0A3D8P5J1</accession>
<feature type="binding site" evidence="7">
    <location>
        <position position="101"/>
    </location>
    <ligand>
        <name>Zn(2+)</name>
        <dbReference type="ChEBI" id="CHEBI:29105"/>
    </ligand>
</feature>
<evidence type="ECO:0000256" key="7">
    <source>
        <dbReference type="PIRSR" id="PIRSR602481-1"/>
    </source>
</evidence>
<evidence type="ECO:0000256" key="5">
    <source>
        <dbReference type="ARBA" id="ARBA00023125"/>
    </source>
</evidence>
<comment type="similarity">
    <text evidence="1">Belongs to the Fur family.</text>
</comment>
<dbReference type="SUPFAM" id="SSF46785">
    <property type="entry name" value="Winged helix' DNA-binding domain"/>
    <property type="match status" value="1"/>
</dbReference>
<feature type="binding site" evidence="7">
    <location>
        <position position="143"/>
    </location>
    <ligand>
        <name>Zn(2+)</name>
        <dbReference type="ChEBI" id="CHEBI:29105"/>
    </ligand>
</feature>
<evidence type="ECO:0000256" key="3">
    <source>
        <dbReference type="ARBA" id="ARBA00022833"/>
    </source>
</evidence>
<comment type="cofactor">
    <cofactor evidence="7">
        <name>Zn(2+)</name>
        <dbReference type="ChEBI" id="CHEBI:29105"/>
    </cofactor>
    <text evidence="7">Binds 1 zinc ion per subunit.</text>
</comment>
<keyword evidence="4" id="KW-0805">Transcription regulation</keyword>
<reference evidence="9 10" key="1">
    <citation type="submission" date="2018-08" db="EMBL/GenBank/DDBJ databases">
        <title>Form III RuBisCO-mediated autotrophy in Thermodesulfobium bacteria.</title>
        <authorList>
            <person name="Toshchakov S.V."/>
            <person name="Kublanov I.V."/>
            <person name="Frolov E."/>
            <person name="Bonch-Osmolovskaya E.A."/>
            <person name="Tourova T.P."/>
            <person name="Chernych N.A."/>
            <person name="Lebedinsky A.V."/>
        </authorList>
    </citation>
    <scope>NUCLEOTIDE SEQUENCE [LARGE SCALE GENOMIC DNA]</scope>
    <source>
        <strain evidence="9 10">SR</strain>
    </source>
</reference>
<protein>
    <submittedName>
        <fullName evidence="9">Transcriptional repressor</fullName>
    </submittedName>
</protein>
<feature type="binding site" evidence="7">
    <location>
        <position position="104"/>
    </location>
    <ligand>
        <name>Zn(2+)</name>
        <dbReference type="ChEBI" id="CHEBI:29105"/>
    </ligand>
</feature>
<dbReference type="GO" id="GO:0000976">
    <property type="term" value="F:transcription cis-regulatory region binding"/>
    <property type="evidence" value="ECO:0007669"/>
    <property type="project" value="TreeGrafter"/>
</dbReference>
<dbReference type="GO" id="GO:0003700">
    <property type="term" value="F:DNA-binding transcription factor activity"/>
    <property type="evidence" value="ECO:0007669"/>
    <property type="project" value="InterPro"/>
</dbReference>
<organism evidence="9 10">
    <name type="scientific">Ammonifex thiophilus</name>
    <dbReference type="NCBI Taxonomy" id="444093"/>
    <lineage>
        <taxon>Bacteria</taxon>
        <taxon>Bacillati</taxon>
        <taxon>Bacillota</taxon>
        <taxon>Clostridia</taxon>
        <taxon>Thermoanaerobacterales</taxon>
        <taxon>Thermoanaerobacteraceae</taxon>
        <taxon>Ammonifex</taxon>
    </lineage>
</organism>
<name>A0A3D8P5J1_9THEO</name>
<dbReference type="Gene3D" id="3.30.1490.190">
    <property type="match status" value="1"/>
</dbReference>
<feature type="binding site" evidence="8">
    <location>
        <position position="118"/>
    </location>
    <ligand>
        <name>Fe cation</name>
        <dbReference type="ChEBI" id="CHEBI:24875"/>
    </ligand>
</feature>
<sequence length="151" mass="17293">MESKQGRREKKNERASKLRRLGLRATPQRLAILAFLEGNRNHPSAEEIYQALKPRFPSLSLATVYSTLEILERAGEIQILTIDPERRRFDPDPTPHAHFYCRLCGRVFDLPPGEPVLEELPEEIEGFRVEKILLCVYGVCPGCRGRHKEGT</sequence>
<dbReference type="InterPro" id="IPR036388">
    <property type="entry name" value="WH-like_DNA-bd_sf"/>
</dbReference>
<gene>
    <name evidence="9" type="ORF">DXX99_06935</name>
</gene>
<dbReference type="PANTHER" id="PTHR33202:SF8">
    <property type="entry name" value="PEROXIDE-RESPONSIVE REPRESSOR PERR"/>
    <property type="match status" value="1"/>
</dbReference>
<dbReference type="Pfam" id="PF01475">
    <property type="entry name" value="FUR"/>
    <property type="match status" value="1"/>
</dbReference>
<comment type="caution">
    <text evidence="9">The sequence shown here is derived from an EMBL/GenBank/DDBJ whole genome shotgun (WGS) entry which is preliminary data.</text>
</comment>
<evidence type="ECO:0000256" key="6">
    <source>
        <dbReference type="ARBA" id="ARBA00023163"/>
    </source>
</evidence>
<dbReference type="InterPro" id="IPR036390">
    <property type="entry name" value="WH_DNA-bd_sf"/>
</dbReference>
<proteinExistence type="inferred from homology"/>
<dbReference type="InterPro" id="IPR043135">
    <property type="entry name" value="Fur_C"/>
</dbReference>
<keyword evidence="6" id="KW-0804">Transcription</keyword>
<evidence type="ECO:0000256" key="1">
    <source>
        <dbReference type="ARBA" id="ARBA00007957"/>
    </source>
</evidence>
<dbReference type="Proteomes" id="UP000256329">
    <property type="component" value="Unassembled WGS sequence"/>
</dbReference>
<evidence type="ECO:0000313" key="9">
    <source>
        <dbReference type="EMBL" id="RDV82940.1"/>
    </source>
</evidence>
<feature type="binding site" evidence="7">
    <location>
        <position position="140"/>
    </location>
    <ligand>
        <name>Zn(2+)</name>
        <dbReference type="ChEBI" id="CHEBI:29105"/>
    </ligand>
</feature>
<dbReference type="AlphaFoldDB" id="A0A3D8P5J1"/>
<evidence type="ECO:0000256" key="4">
    <source>
        <dbReference type="ARBA" id="ARBA00023015"/>
    </source>
</evidence>
<keyword evidence="2" id="KW-0678">Repressor</keyword>
<dbReference type="CDD" id="cd07153">
    <property type="entry name" value="Fur_like"/>
    <property type="match status" value="1"/>
</dbReference>
<dbReference type="GO" id="GO:1900376">
    <property type="term" value="P:regulation of secondary metabolite biosynthetic process"/>
    <property type="evidence" value="ECO:0007669"/>
    <property type="project" value="TreeGrafter"/>
</dbReference>
<keyword evidence="7" id="KW-0479">Metal-binding</keyword>
<dbReference type="InterPro" id="IPR002481">
    <property type="entry name" value="FUR"/>
</dbReference>
<dbReference type="Gene3D" id="1.10.10.10">
    <property type="entry name" value="Winged helix-like DNA-binding domain superfamily/Winged helix DNA-binding domain"/>
    <property type="match status" value="1"/>
</dbReference>
<comment type="cofactor">
    <cofactor evidence="8">
        <name>Mn(2+)</name>
        <dbReference type="ChEBI" id="CHEBI:29035"/>
    </cofactor>
    <cofactor evidence="8">
        <name>Fe(2+)</name>
        <dbReference type="ChEBI" id="CHEBI:29033"/>
    </cofactor>
    <text evidence="8">Binds 1 Mn(2+) or Fe(2+) ion per subunit.</text>
</comment>
<keyword evidence="10" id="KW-1185">Reference proteome</keyword>